<dbReference type="Proteomes" id="UP000005561">
    <property type="component" value="Unassembled WGS sequence"/>
</dbReference>
<keyword evidence="2" id="KW-1185">Reference proteome</keyword>
<evidence type="ECO:0000313" key="2">
    <source>
        <dbReference type="Proteomes" id="UP000005561"/>
    </source>
</evidence>
<dbReference type="EMBL" id="ACCL02000002">
    <property type="protein sequence ID" value="EET62432.1"/>
    <property type="molecule type" value="Genomic_DNA"/>
</dbReference>
<name>C6LA25_9FIRM</name>
<protein>
    <submittedName>
        <fullName evidence="1">Uncharacterized protein</fullName>
    </submittedName>
</protein>
<dbReference type="STRING" id="168384.SAMN05660368_02259"/>
<gene>
    <name evidence="1" type="ORF">BRYFOR_05467</name>
</gene>
<sequence>MKDMEYLDEKDLEYWKKKEQEGEAVIIYLNPERLLSLDIRELLPERNRNPPDGAEVYEWLRENKLVDGQHDKKADSIRKENECLRRQEKGEDVGEILADWLKRTDLDEERIAVVEEAIRQGVEKELLLFMIREDLETAQVKDIISALGLFDD</sequence>
<accession>C6LA25</accession>
<dbReference type="OrthoDB" id="10009068at2"/>
<comment type="caution">
    <text evidence="1">The sequence shown here is derived from an EMBL/GenBank/DDBJ whole genome shotgun (WGS) entry which is preliminary data.</text>
</comment>
<dbReference type="AlphaFoldDB" id="C6LA25"/>
<dbReference type="RefSeq" id="WP_006860267.1">
    <property type="nucleotide sequence ID" value="NZ_ACCL02000002.1"/>
</dbReference>
<organism evidence="1 2">
    <name type="scientific">Marvinbryantia formatexigens DSM 14469</name>
    <dbReference type="NCBI Taxonomy" id="478749"/>
    <lineage>
        <taxon>Bacteria</taxon>
        <taxon>Bacillati</taxon>
        <taxon>Bacillota</taxon>
        <taxon>Clostridia</taxon>
        <taxon>Lachnospirales</taxon>
        <taxon>Lachnospiraceae</taxon>
        <taxon>Marvinbryantia</taxon>
    </lineage>
</organism>
<proteinExistence type="predicted"/>
<evidence type="ECO:0000313" key="1">
    <source>
        <dbReference type="EMBL" id="EET62432.1"/>
    </source>
</evidence>
<reference evidence="1" key="1">
    <citation type="submission" date="2009-07" db="EMBL/GenBank/DDBJ databases">
        <authorList>
            <person name="Weinstock G."/>
            <person name="Sodergren E."/>
            <person name="Clifton S."/>
            <person name="Fulton L."/>
            <person name="Fulton B."/>
            <person name="Courtney L."/>
            <person name="Fronick C."/>
            <person name="Harrison M."/>
            <person name="Strong C."/>
            <person name="Farmer C."/>
            <person name="Delahaunty K."/>
            <person name="Markovic C."/>
            <person name="Hall O."/>
            <person name="Minx P."/>
            <person name="Tomlinson C."/>
            <person name="Mitreva M."/>
            <person name="Nelson J."/>
            <person name="Hou S."/>
            <person name="Wollam A."/>
            <person name="Pepin K.H."/>
            <person name="Johnson M."/>
            <person name="Bhonagiri V."/>
            <person name="Nash W.E."/>
            <person name="Warren W."/>
            <person name="Chinwalla A."/>
            <person name="Mardis E.R."/>
            <person name="Wilson R.K."/>
        </authorList>
    </citation>
    <scope>NUCLEOTIDE SEQUENCE [LARGE SCALE GENOMIC DNA]</scope>
    <source>
        <strain evidence="1">DSM 14469</strain>
    </source>
</reference>